<evidence type="ECO:0000313" key="2">
    <source>
        <dbReference type="Proteomes" id="UP000008672"/>
    </source>
</evidence>
<name>H3BGB7_LATCH</name>
<accession>H3BGB7</accession>
<dbReference type="InParanoid" id="H3BGB7"/>
<dbReference type="GeneTree" id="ENSGT00940000163630"/>
<dbReference type="STRING" id="7897.ENSLACP00000020938"/>
<dbReference type="OMA" id="WIDICHT"/>
<keyword evidence="2" id="KW-1185">Reference proteome</keyword>
<proteinExistence type="predicted"/>
<organism evidence="1 2">
    <name type="scientific">Latimeria chalumnae</name>
    <name type="common">Coelacanth</name>
    <dbReference type="NCBI Taxonomy" id="7897"/>
    <lineage>
        <taxon>Eukaryota</taxon>
        <taxon>Metazoa</taxon>
        <taxon>Chordata</taxon>
        <taxon>Craniata</taxon>
        <taxon>Vertebrata</taxon>
        <taxon>Euteleostomi</taxon>
        <taxon>Coelacanthiformes</taxon>
        <taxon>Coelacanthidae</taxon>
        <taxon>Latimeria</taxon>
    </lineage>
</organism>
<evidence type="ECO:0000313" key="1">
    <source>
        <dbReference type="Ensembl" id="ENSLACP00000020938.1"/>
    </source>
</evidence>
<evidence type="ECO:0008006" key="3">
    <source>
        <dbReference type="Google" id="ProtNLM"/>
    </source>
</evidence>
<reference evidence="1" key="3">
    <citation type="submission" date="2025-09" db="UniProtKB">
        <authorList>
            <consortium name="Ensembl"/>
        </authorList>
    </citation>
    <scope>IDENTIFICATION</scope>
</reference>
<dbReference type="EMBL" id="AFYH01020100">
    <property type="status" value="NOT_ANNOTATED_CDS"/>
    <property type="molecule type" value="Genomic_DNA"/>
</dbReference>
<dbReference type="HOGENOM" id="CLU_000680_9_0_1"/>
<dbReference type="eggNOG" id="ENOG502S9XJ">
    <property type="taxonomic scope" value="Eukaryota"/>
</dbReference>
<dbReference type="Bgee" id="ENSLACG00000018397">
    <property type="expression patterns" value="Expressed in muscle tissue"/>
</dbReference>
<sequence length="427" mass="48782">VPPSSFRVIDGLVSAFLWAGKRPLMAKRKLQAGVQQGVRTPNFELYHIAQEISYLFRTASTEGRDVLPSVQVERDKTQMRIAPWCAGLNISGSRDSNPVIRHARSCWHKARTICGQSTHLNADSYLWENPAILVQGKPVRWVTWVSGGICRIGDIWGPEGVLSFPTLRETFSLSSAEFLHYLQLKHSLSRREALTPGMLQTSPINELQRTIAGKRGTVSRIYSFLLNKSPPNRDSTRKAWEAELGLAFTDDVWEEALASTLTAGTDIKSRLIQFKIVNRIYWTPAKLSSAKLLDTDRCWRCSSERGTLLHMLWECPNLQCYWTQVRAFLGSLLEIDTMDNPWAYILGMDIKGLRLSKGEIRFVKSALVTAKRVILRHWRQADSPTFQEWFLTMAETATHERVILKVRNKLDLFEKQWIPLMINLQKT</sequence>
<reference evidence="2" key="1">
    <citation type="submission" date="2011-08" db="EMBL/GenBank/DDBJ databases">
        <title>The draft genome of Latimeria chalumnae.</title>
        <authorList>
            <person name="Di Palma F."/>
            <person name="Alfoldi J."/>
            <person name="Johnson J."/>
            <person name="Berlin A."/>
            <person name="Gnerre S."/>
            <person name="Jaffe D."/>
            <person name="MacCallum I."/>
            <person name="Young S."/>
            <person name="Walker B.J."/>
            <person name="Lander E."/>
            <person name="Lindblad-Toh K."/>
        </authorList>
    </citation>
    <scope>NUCLEOTIDE SEQUENCE [LARGE SCALE GENOMIC DNA]</scope>
    <source>
        <strain evidence="2">Wild caught</strain>
    </source>
</reference>
<reference evidence="1" key="2">
    <citation type="submission" date="2025-08" db="UniProtKB">
        <authorList>
            <consortium name="Ensembl"/>
        </authorList>
    </citation>
    <scope>IDENTIFICATION</scope>
</reference>
<dbReference type="AlphaFoldDB" id="H3BGB7"/>
<dbReference type="Proteomes" id="UP000008672">
    <property type="component" value="Unassembled WGS sequence"/>
</dbReference>
<dbReference type="Ensembl" id="ENSLACT00000021078.1">
    <property type="protein sequence ID" value="ENSLACP00000020938.1"/>
    <property type="gene ID" value="ENSLACG00000018397.1"/>
</dbReference>
<protein>
    <recommendedName>
        <fullName evidence="3">Reverse transcriptase zinc-binding domain-containing protein</fullName>
    </recommendedName>
</protein>